<evidence type="ECO:0000256" key="4">
    <source>
        <dbReference type="ARBA" id="ARBA00013282"/>
    </source>
</evidence>
<dbReference type="PANTHER" id="PTHR33712:SF7">
    <property type="entry name" value="LIGHT-INDEPENDENT PROTOCHLOROPHYLLIDE REDUCTASE SUBUNIT B"/>
    <property type="match status" value="1"/>
</dbReference>
<dbReference type="EMBL" id="JAFEUM010000001">
    <property type="protein sequence ID" value="MBM7035586.1"/>
    <property type="molecule type" value="Genomic_DNA"/>
</dbReference>
<dbReference type="Proteomes" id="UP000809621">
    <property type="component" value="Unassembled WGS sequence"/>
</dbReference>
<evidence type="ECO:0000256" key="1">
    <source>
        <dbReference type="ARBA" id="ARBA00003171"/>
    </source>
</evidence>
<keyword evidence="5 6" id="KW-0535">Nitrogen fixation</keyword>
<dbReference type="RefSeq" id="WP_205157177.1">
    <property type="nucleotide sequence ID" value="NZ_JAFEUM010000001.1"/>
</dbReference>
<evidence type="ECO:0000313" key="9">
    <source>
        <dbReference type="Proteomes" id="UP000809621"/>
    </source>
</evidence>
<dbReference type="PANTHER" id="PTHR33712">
    <property type="entry name" value="LIGHT-INDEPENDENT PROTOCHLOROPHYLLIDE REDUCTASE SUBUNIT B"/>
    <property type="match status" value="1"/>
</dbReference>
<gene>
    <name evidence="8" type="primary">nifN</name>
    <name evidence="8" type="ORF">JQC93_04125</name>
</gene>
<proteinExistence type="inferred from homology"/>
<comment type="pathway">
    <text evidence="2">Cofactor biosynthesis; Fe-Mo cofactor biosynthesis.</text>
</comment>
<dbReference type="InterPro" id="IPR000510">
    <property type="entry name" value="Nase/OxRdtase_comp1"/>
</dbReference>
<protein>
    <recommendedName>
        <fullName evidence="4">Nitrogenase iron-molybdenum cofactor biosynthesis protein NifN</fullName>
    </recommendedName>
</protein>
<comment type="function">
    <text evidence="1">This protein may play a role in the biosynthesis of the prosthetic group of nitrogenase (FeMo cofactor).</text>
</comment>
<reference evidence="8 9" key="1">
    <citation type="submission" date="2021-02" db="EMBL/GenBank/DDBJ databases">
        <authorList>
            <person name="Park J.-S."/>
        </authorList>
    </citation>
    <scope>NUCLEOTIDE SEQUENCE [LARGE SCALE GENOMIC DNA]</scope>
    <source>
        <strain evidence="8 9">188UL20-2</strain>
    </source>
</reference>
<dbReference type="InterPro" id="IPR005975">
    <property type="entry name" value="Nase_Mo-Fe_CF"/>
</dbReference>
<dbReference type="Pfam" id="PF00148">
    <property type="entry name" value="Oxidored_nitro"/>
    <property type="match status" value="1"/>
</dbReference>
<organism evidence="8 9">
    <name type="scientific">Vibrio ulleungensis</name>
    <dbReference type="NCBI Taxonomy" id="2807619"/>
    <lineage>
        <taxon>Bacteria</taxon>
        <taxon>Pseudomonadati</taxon>
        <taxon>Pseudomonadota</taxon>
        <taxon>Gammaproteobacteria</taxon>
        <taxon>Vibrionales</taxon>
        <taxon>Vibrionaceae</taxon>
        <taxon>Vibrio</taxon>
    </lineage>
</organism>
<evidence type="ECO:0000256" key="2">
    <source>
        <dbReference type="ARBA" id="ARBA00005155"/>
    </source>
</evidence>
<keyword evidence="9" id="KW-1185">Reference proteome</keyword>
<evidence type="ECO:0000256" key="6">
    <source>
        <dbReference type="RuleBase" id="RU004021"/>
    </source>
</evidence>
<dbReference type="SUPFAM" id="SSF53807">
    <property type="entry name" value="Helical backbone' metal receptor"/>
    <property type="match status" value="1"/>
</dbReference>
<accession>A0ABS2HG00</accession>
<dbReference type="Gene3D" id="6.10.250.1090">
    <property type="match status" value="1"/>
</dbReference>
<dbReference type="InterPro" id="IPR050152">
    <property type="entry name" value="ChlB/BchB/BchZ"/>
</dbReference>
<dbReference type="InterPro" id="IPR000318">
    <property type="entry name" value="Nase_comp1_CS"/>
</dbReference>
<evidence type="ECO:0000313" key="8">
    <source>
        <dbReference type="EMBL" id="MBM7035586.1"/>
    </source>
</evidence>
<sequence length="460" mass="50291">MSKLIKQRVPLATQPLKTSAATGAAVAALGFRETIPLLHGAQGCAAFSKVFLISHFREPIPIQNTAIDHISAVMGGDENLFDALLLLCEKHSPELVAVMTTGLTEMQGTDLARVIVEFKKAHPHFTSTHIVPMNTPDFSGSMQTGFAHAVDRVVRQIVKPPVRHQSEKKQLTVLCSVGLSGADIETLKRYVEAFDLKAVFVPDISLSLDGHMGSEEFVSTSMGGTSLQEVEQISNSAATIVVGESMMPTARWLYKRFSIPIIESQMCMGIDQTDNLIMALAELSDKPVPQWITLQRKRLQDAMVDTHFFLSSSRMSLGLEPDLALGYSALLHSVGVDIERLVTTIDTSGVKTIEAKTLMVGDLSMLAQVGDEVDAIISNSHAANIYEPIVPVLRAGFPCHDQFGNMDIKQIGYEGSRERLFALANKVMHNQHTVSPHQSIYRFNAEQVIPTSQRRGSALC</sequence>
<name>A0ABS2HG00_9VIBR</name>
<comment type="similarity">
    <text evidence="3 6">Belongs to the NifD/NifK/NifE/NifN family.</text>
</comment>
<dbReference type="PROSITE" id="PS00699">
    <property type="entry name" value="NITROGENASE_1_1"/>
    <property type="match status" value="1"/>
</dbReference>
<comment type="caution">
    <text evidence="8">The sequence shown here is derived from an EMBL/GenBank/DDBJ whole genome shotgun (WGS) entry which is preliminary data.</text>
</comment>
<evidence type="ECO:0000256" key="3">
    <source>
        <dbReference type="ARBA" id="ARBA00011002"/>
    </source>
</evidence>
<evidence type="ECO:0000256" key="5">
    <source>
        <dbReference type="ARBA" id="ARBA00023231"/>
    </source>
</evidence>
<dbReference type="Gene3D" id="3.40.50.1980">
    <property type="entry name" value="Nitrogenase molybdenum iron protein domain"/>
    <property type="match status" value="3"/>
</dbReference>
<evidence type="ECO:0000259" key="7">
    <source>
        <dbReference type="Pfam" id="PF00148"/>
    </source>
</evidence>
<dbReference type="NCBIfam" id="TIGR01285">
    <property type="entry name" value="nifN"/>
    <property type="match status" value="1"/>
</dbReference>
<feature type="domain" description="Nitrogenase/oxidoreductase component 1" evidence="7">
    <location>
        <begin position="20"/>
        <end position="427"/>
    </location>
</feature>